<accession>A0AAD7EM64</accession>
<feature type="region of interest" description="Disordered" evidence="1">
    <location>
        <begin position="39"/>
        <end position="64"/>
    </location>
</feature>
<comment type="caution">
    <text evidence="2">The sequence shown here is derived from an EMBL/GenBank/DDBJ whole genome shotgun (WGS) entry which is preliminary data.</text>
</comment>
<name>A0AAD7EM64_9AGAR</name>
<keyword evidence="3" id="KW-1185">Reference proteome</keyword>
<feature type="compositionally biased region" description="Basic and acidic residues" evidence="1">
    <location>
        <begin position="39"/>
        <end position="55"/>
    </location>
</feature>
<proteinExistence type="predicted"/>
<protein>
    <submittedName>
        <fullName evidence="2">Uncharacterized protein</fullName>
    </submittedName>
</protein>
<evidence type="ECO:0000313" key="3">
    <source>
        <dbReference type="Proteomes" id="UP001218218"/>
    </source>
</evidence>
<organism evidence="2 3">
    <name type="scientific">Mycena albidolilacea</name>
    <dbReference type="NCBI Taxonomy" id="1033008"/>
    <lineage>
        <taxon>Eukaryota</taxon>
        <taxon>Fungi</taxon>
        <taxon>Dikarya</taxon>
        <taxon>Basidiomycota</taxon>
        <taxon>Agaricomycotina</taxon>
        <taxon>Agaricomycetes</taxon>
        <taxon>Agaricomycetidae</taxon>
        <taxon>Agaricales</taxon>
        <taxon>Marasmiineae</taxon>
        <taxon>Mycenaceae</taxon>
        <taxon>Mycena</taxon>
    </lineage>
</organism>
<evidence type="ECO:0000313" key="2">
    <source>
        <dbReference type="EMBL" id="KAJ7339246.1"/>
    </source>
</evidence>
<gene>
    <name evidence="2" type="ORF">DFH08DRAFT_812637</name>
</gene>
<dbReference type="Proteomes" id="UP001218218">
    <property type="component" value="Unassembled WGS sequence"/>
</dbReference>
<dbReference type="AlphaFoldDB" id="A0AAD7EM64"/>
<sequence>MLDHAELLDVSRGFARCGGGIWLGHGYAGAGAGRVWGERQRQHQLEQSERGKEGKGGNTYQPPLTAIAPQISAPTTDSSWDIVDQAGFPTSSQMDTLLEFAQSFEQHNYPDINLEEGYSHNMASIRAGSSRKREATTTAVFASEEPPRQRQKWTYHNADKIIAKGVIGGNFARVRVQIVTENHVRVEAVPKRILNAGSVGQKLVMDSYEGIKPIFALELDNWS</sequence>
<evidence type="ECO:0000256" key="1">
    <source>
        <dbReference type="SAM" id="MobiDB-lite"/>
    </source>
</evidence>
<reference evidence="2" key="1">
    <citation type="submission" date="2023-03" db="EMBL/GenBank/DDBJ databases">
        <title>Massive genome expansion in bonnet fungi (Mycena s.s.) driven by repeated elements and novel gene families across ecological guilds.</title>
        <authorList>
            <consortium name="Lawrence Berkeley National Laboratory"/>
            <person name="Harder C.B."/>
            <person name="Miyauchi S."/>
            <person name="Viragh M."/>
            <person name="Kuo A."/>
            <person name="Thoen E."/>
            <person name="Andreopoulos B."/>
            <person name="Lu D."/>
            <person name="Skrede I."/>
            <person name="Drula E."/>
            <person name="Henrissat B."/>
            <person name="Morin E."/>
            <person name="Kohler A."/>
            <person name="Barry K."/>
            <person name="LaButti K."/>
            <person name="Morin E."/>
            <person name="Salamov A."/>
            <person name="Lipzen A."/>
            <person name="Mereny Z."/>
            <person name="Hegedus B."/>
            <person name="Baldrian P."/>
            <person name="Stursova M."/>
            <person name="Weitz H."/>
            <person name="Taylor A."/>
            <person name="Grigoriev I.V."/>
            <person name="Nagy L.G."/>
            <person name="Martin F."/>
            <person name="Kauserud H."/>
        </authorList>
    </citation>
    <scope>NUCLEOTIDE SEQUENCE</scope>
    <source>
        <strain evidence="2">CBHHK002</strain>
    </source>
</reference>
<dbReference type="EMBL" id="JARIHO010000028">
    <property type="protein sequence ID" value="KAJ7339246.1"/>
    <property type="molecule type" value="Genomic_DNA"/>
</dbReference>